<evidence type="ECO:0000313" key="4">
    <source>
        <dbReference type="EMBL" id="EOT83517.1"/>
    </source>
</evidence>
<protein>
    <recommendedName>
        <fullName evidence="3">CAAX prenyl protease 2/Lysostaphin resistance protein A-like domain-containing protein</fullName>
    </recommendedName>
</protein>
<comment type="similarity">
    <text evidence="1">Belongs to the UPF0177 family.</text>
</comment>
<dbReference type="PANTHER" id="PTHR36435">
    <property type="entry name" value="SLR1288 PROTEIN"/>
    <property type="match status" value="1"/>
</dbReference>
<dbReference type="InterPro" id="IPR052710">
    <property type="entry name" value="CAAX_protease"/>
</dbReference>
<feature type="transmembrane region" description="Helical" evidence="2">
    <location>
        <begin position="7"/>
        <end position="24"/>
    </location>
</feature>
<evidence type="ECO:0000256" key="1">
    <source>
        <dbReference type="ARBA" id="ARBA00009067"/>
    </source>
</evidence>
<dbReference type="GO" id="GO:0004175">
    <property type="term" value="F:endopeptidase activity"/>
    <property type="evidence" value="ECO:0007669"/>
    <property type="project" value="UniProtKB-ARBA"/>
</dbReference>
<dbReference type="PATRIC" id="fig|1140003.3.peg.1394"/>
<evidence type="ECO:0000256" key="2">
    <source>
        <dbReference type="SAM" id="Phobius"/>
    </source>
</evidence>
<dbReference type="eggNOG" id="COG1266">
    <property type="taxonomic scope" value="Bacteria"/>
</dbReference>
<evidence type="ECO:0000259" key="3">
    <source>
        <dbReference type="Pfam" id="PF02517"/>
    </source>
</evidence>
<keyword evidence="2" id="KW-0472">Membrane</keyword>
<sequence length="206" mass="23132">MSLKKYSTLTILTYAICYLLPAFFPVSLSLWVTLITYIFGAVFLILIYLKHGLIGFEKRPANWKQILLWGIGGIFLAILVQSLAMQLEIALFGVPEASKNTEQIISLVKSQPFFILAVTIGGPIMEEFVFRRAIFSSLASRTPVWFAMCVSSLLFALMHFDGHLILYAALGLFFSFLYMRTGRIWTSIISHVGMNTLVVVGTLFLT</sequence>
<dbReference type="AlphaFoldDB" id="S0NPV1"/>
<keyword evidence="2" id="KW-1133">Transmembrane helix</keyword>
<keyword evidence="2" id="KW-0812">Transmembrane</keyword>
<name>S0NPV1_9ENTE</name>
<accession>S0NPV1</accession>
<evidence type="ECO:0000313" key="5">
    <source>
        <dbReference type="Proteomes" id="UP000015961"/>
    </source>
</evidence>
<feature type="domain" description="CAAX prenyl protease 2/Lysostaphin resistance protein A-like" evidence="3">
    <location>
        <begin position="111"/>
        <end position="196"/>
    </location>
</feature>
<feature type="transmembrane region" description="Helical" evidence="2">
    <location>
        <begin position="30"/>
        <end position="54"/>
    </location>
</feature>
<dbReference type="STRING" id="1140003.OMY_01441"/>
<dbReference type="InterPro" id="IPR003675">
    <property type="entry name" value="Rce1/LyrA-like_dom"/>
</dbReference>
<dbReference type="Proteomes" id="UP000015961">
    <property type="component" value="Unassembled WGS sequence"/>
</dbReference>
<feature type="transmembrane region" description="Helical" evidence="2">
    <location>
        <begin position="164"/>
        <end position="181"/>
    </location>
</feature>
<comment type="caution">
    <text evidence="4">The sequence shown here is derived from an EMBL/GenBank/DDBJ whole genome shotgun (WGS) entry which is preliminary data.</text>
</comment>
<gene>
    <name evidence="4" type="ORF">I573_01239</name>
</gene>
<keyword evidence="5" id="KW-1185">Reference proteome</keyword>
<feature type="transmembrane region" description="Helical" evidence="2">
    <location>
        <begin position="66"/>
        <end position="92"/>
    </location>
</feature>
<dbReference type="EMBL" id="ASWO01000005">
    <property type="protein sequence ID" value="EOT83517.1"/>
    <property type="molecule type" value="Genomic_DNA"/>
</dbReference>
<proteinExistence type="inferred from homology"/>
<feature type="transmembrane region" description="Helical" evidence="2">
    <location>
        <begin position="188"/>
        <end position="205"/>
    </location>
</feature>
<dbReference type="PANTHER" id="PTHR36435:SF1">
    <property type="entry name" value="CAAX AMINO TERMINAL PROTEASE FAMILY PROTEIN"/>
    <property type="match status" value="1"/>
</dbReference>
<organism evidence="4 5">
    <name type="scientific">Enterococcus sulfureus ATCC 49903</name>
    <dbReference type="NCBI Taxonomy" id="1140003"/>
    <lineage>
        <taxon>Bacteria</taxon>
        <taxon>Bacillati</taxon>
        <taxon>Bacillota</taxon>
        <taxon>Bacilli</taxon>
        <taxon>Lactobacillales</taxon>
        <taxon>Enterococcaceae</taxon>
        <taxon>Enterococcus</taxon>
    </lineage>
</organism>
<dbReference type="Pfam" id="PF02517">
    <property type="entry name" value="Rce1-like"/>
    <property type="match status" value="1"/>
</dbReference>
<dbReference type="OrthoDB" id="2194912at2"/>
<dbReference type="RefSeq" id="WP_016185889.1">
    <property type="nucleotide sequence ID" value="NZ_ASWO01000005.1"/>
</dbReference>
<reference evidence="4 5" key="1">
    <citation type="submission" date="2013-03" db="EMBL/GenBank/DDBJ databases">
        <title>The Genome Sequence of Enterococcus sulfureus ATCC_49903 (PacBio/Illumina hybrid assembly).</title>
        <authorList>
            <consortium name="The Broad Institute Genomics Platform"/>
            <consortium name="The Broad Institute Genome Sequencing Center for Infectious Disease"/>
            <person name="Earl A."/>
            <person name="Russ C."/>
            <person name="Gilmore M."/>
            <person name="Surin D."/>
            <person name="Walker B."/>
            <person name="Young S."/>
            <person name="Zeng Q."/>
            <person name="Gargeya S."/>
            <person name="Fitzgerald M."/>
            <person name="Haas B."/>
            <person name="Abouelleil A."/>
            <person name="Allen A.W."/>
            <person name="Alvarado L."/>
            <person name="Arachchi H.M."/>
            <person name="Berlin A.M."/>
            <person name="Chapman S.B."/>
            <person name="Gainer-Dewar J."/>
            <person name="Goldberg J."/>
            <person name="Griggs A."/>
            <person name="Gujja S."/>
            <person name="Hansen M."/>
            <person name="Howarth C."/>
            <person name="Imamovic A."/>
            <person name="Ireland A."/>
            <person name="Larimer J."/>
            <person name="McCowan C."/>
            <person name="Murphy C."/>
            <person name="Pearson M."/>
            <person name="Poon T.W."/>
            <person name="Priest M."/>
            <person name="Roberts A."/>
            <person name="Saif S."/>
            <person name="Shea T."/>
            <person name="Sisk P."/>
            <person name="Sykes S."/>
            <person name="Wortman J."/>
            <person name="Nusbaum C."/>
            <person name="Birren B."/>
        </authorList>
    </citation>
    <scope>NUCLEOTIDE SEQUENCE [LARGE SCALE GENOMIC DNA]</scope>
    <source>
        <strain evidence="4 5">ATCC 49903</strain>
    </source>
</reference>
<dbReference type="GO" id="GO:0080120">
    <property type="term" value="P:CAAX-box protein maturation"/>
    <property type="evidence" value="ECO:0007669"/>
    <property type="project" value="UniProtKB-ARBA"/>
</dbReference>